<protein>
    <recommendedName>
        <fullName evidence="4">Unconventional myosin-XV</fullName>
    </recommendedName>
</protein>
<feature type="compositionally biased region" description="Acidic residues" evidence="1">
    <location>
        <begin position="62"/>
        <end position="87"/>
    </location>
</feature>
<feature type="compositionally biased region" description="Basic and acidic residues" evidence="1">
    <location>
        <begin position="123"/>
        <end position="140"/>
    </location>
</feature>
<feature type="compositionally biased region" description="Basic and acidic residues" evidence="1">
    <location>
        <begin position="276"/>
        <end position="287"/>
    </location>
</feature>
<dbReference type="EMBL" id="RHFK02000010">
    <property type="protein sequence ID" value="TWW69584.1"/>
    <property type="molecule type" value="Genomic_DNA"/>
</dbReference>
<feature type="compositionally biased region" description="Basic and acidic residues" evidence="1">
    <location>
        <begin position="1"/>
        <end position="35"/>
    </location>
</feature>
<dbReference type="AlphaFoldDB" id="A0A5C6NQ85"/>
<proteinExistence type="predicted"/>
<feature type="region of interest" description="Disordered" evidence="1">
    <location>
        <begin position="1"/>
        <end position="143"/>
    </location>
</feature>
<keyword evidence="3" id="KW-1185">Reference proteome</keyword>
<accession>A0A5C6NQ85</accession>
<dbReference type="Proteomes" id="UP000324091">
    <property type="component" value="Chromosome 18"/>
</dbReference>
<feature type="compositionally biased region" description="Basic and acidic residues" evidence="1">
    <location>
        <begin position="88"/>
        <end position="97"/>
    </location>
</feature>
<name>A0A5C6NQ85_9TELE</name>
<evidence type="ECO:0000313" key="3">
    <source>
        <dbReference type="Proteomes" id="UP000324091"/>
    </source>
</evidence>
<reference evidence="2 3" key="1">
    <citation type="submission" date="2019-04" db="EMBL/GenBank/DDBJ databases">
        <title>Chromosome genome assembly for Takifugu flavidus.</title>
        <authorList>
            <person name="Xiao S."/>
        </authorList>
    </citation>
    <scope>NUCLEOTIDE SEQUENCE [LARGE SCALE GENOMIC DNA]</scope>
    <source>
        <strain evidence="2">HTHZ2018</strain>
        <tissue evidence="2">Muscle</tissue>
    </source>
</reference>
<gene>
    <name evidence="2" type="ORF">D4764_18G0003900</name>
</gene>
<evidence type="ECO:0008006" key="4">
    <source>
        <dbReference type="Google" id="ProtNLM"/>
    </source>
</evidence>
<sequence>MPTKKGETTAKKGKAEEAKKRGKDNKKGGKEEKNMGKNSETQPAKGKGKDLHAKKGRKPASESEEISEEEEEVLTANDDEDEDNEEEVVTKKVDKVRGKTALKGASKAMAMKGFKSPKVAPPSEDKGAEQEAKTKTEVKKGMSSLNLKKMSDIHIKGASKAMMGFGLEGQKKNAAPKAQKTADVRSHMKGASKVLTGLTGKASPFGFSSKQQQVEKAKPKRNLKSTSRLFLGLSKKKKSTVANKPLLGSSKLFAGFGAKFPAADKKPGLSGFSLPNKKEETPKENTPPKKSINLSSLGAKKKMASDAKELGGRFKGMFGKNKGLSKFKNKSWMLGRIATATNWLSRRILNGKGQGRLRSRGGGYQQKRLTFENRDARRRQTHYYNEAYENDDEEYPLDEDYHGRMRTRCSPIHPVTDNCYNHFGEELDYYDDDDRYGYDDDDDDYVNDDDGNFYNDEFYYDDDDVNYNNYPYCCYDDEYEWYCQDEEPEYYGDDGMLYMDQGPYNGFYDPHEFYGDNSNYNWGYYYRIPEVYSRPSAVPDVYGLCFQDPKSEYLEKTS</sequence>
<feature type="region of interest" description="Disordered" evidence="1">
    <location>
        <begin position="267"/>
        <end position="293"/>
    </location>
</feature>
<organism evidence="2 3">
    <name type="scientific">Takifugu flavidus</name>
    <name type="common">sansaifugu</name>
    <dbReference type="NCBI Taxonomy" id="433684"/>
    <lineage>
        <taxon>Eukaryota</taxon>
        <taxon>Metazoa</taxon>
        <taxon>Chordata</taxon>
        <taxon>Craniata</taxon>
        <taxon>Vertebrata</taxon>
        <taxon>Euteleostomi</taxon>
        <taxon>Actinopterygii</taxon>
        <taxon>Neopterygii</taxon>
        <taxon>Teleostei</taxon>
        <taxon>Neoteleostei</taxon>
        <taxon>Acanthomorphata</taxon>
        <taxon>Eupercaria</taxon>
        <taxon>Tetraodontiformes</taxon>
        <taxon>Tetradontoidea</taxon>
        <taxon>Tetraodontidae</taxon>
        <taxon>Takifugu</taxon>
    </lineage>
</organism>
<evidence type="ECO:0000256" key="1">
    <source>
        <dbReference type="SAM" id="MobiDB-lite"/>
    </source>
</evidence>
<evidence type="ECO:0000313" key="2">
    <source>
        <dbReference type="EMBL" id="TWW69584.1"/>
    </source>
</evidence>
<comment type="caution">
    <text evidence="2">The sequence shown here is derived from an EMBL/GenBank/DDBJ whole genome shotgun (WGS) entry which is preliminary data.</text>
</comment>